<evidence type="ECO:0000313" key="3">
    <source>
        <dbReference type="EMBL" id="PAV91000.1"/>
    </source>
</evidence>
<evidence type="ECO:0000313" key="2">
    <source>
        <dbReference type="EMBL" id="PAV56589.1"/>
    </source>
</evidence>
<dbReference type="SUPFAM" id="SSF55797">
    <property type="entry name" value="PR-1-like"/>
    <property type="match status" value="1"/>
</dbReference>
<sequence length="193" mass="22698">MTKTEPKDEFIRQILEAHNRRRKAHESPELHYSEELEMLAQEWAERCAKHAHIMFSEISGIGENITFFPKTIDPESIVEHWYSEHVKYEFETPGWQPNTNYFTQVIWKATEEVGIGRAWVEEETEENHNFDKNHLHFNHPHHKNGHRITGKIADEGDQVVVAFYRPAGNSNRAGQFAVNVKKPEKTKWIEQPD</sequence>
<evidence type="ECO:0000259" key="1">
    <source>
        <dbReference type="SMART" id="SM00198"/>
    </source>
</evidence>
<dbReference type="PANTHER" id="PTHR10334">
    <property type="entry name" value="CYSTEINE-RICH SECRETORY PROTEIN-RELATED"/>
    <property type="match status" value="1"/>
</dbReference>
<dbReference type="InterPro" id="IPR002413">
    <property type="entry name" value="V5_allergen-like"/>
</dbReference>
<gene>
    <name evidence="3" type="ORF">WR25_21494</name>
    <name evidence="2" type="ORF">WR25_23390</name>
</gene>
<feature type="domain" description="SCP" evidence="1">
    <location>
        <begin position="9"/>
        <end position="145"/>
    </location>
</feature>
<dbReference type="Pfam" id="PF00188">
    <property type="entry name" value="CAP"/>
    <property type="match status" value="1"/>
</dbReference>
<dbReference type="PRINTS" id="PR00838">
    <property type="entry name" value="V5ALLERGEN"/>
</dbReference>
<dbReference type="Gene3D" id="3.40.33.10">
    <property type="entry name" value="CAP"/>
    <property type="match status" value="1"/>
</dbReference>
<dbReference type="Proteomes" id="UP000218231">
    <property type="component" value="Unassembled WGS sequence"/>
</dbReference>
<dbReference type="EMBL" id="LIAE01006339">
    <property type="protein sequence ID" value="PAV91000.1"/>
    <property type="molecule type" value="Genomic_DNA"/>
</dbReference>
<keyword evidence="4" id="KW-1185">Reference proteome</keyword>
<name>A0A2A2J4Q0_9BILA</name>
<accession>A0A2A2J4Q0</accession>
<dbReference type="InterPro" id="IPR014044">
    <property type="entry name" value="CAP_dom"/>
</dbReference>
<dbReference type="PRINTS" id="PR00837">
    <property type="entry name" value="V5TPXLIKE"/>
</dbReference>
<dbReference type="SMART" id="SM00198">
    <property type="entry name" value="SCP"/>
    <property type="match status" value="1"/>
</dbReference>
<dbReference type="OrthoDB" id="337038at2759"/>
<reference evidence="2 4" key="1">
    <citation type="journal article" date="2017" name="Curr. Biol.">
        <title>Genome architecture and evolution of a unichromosomal asexual nematode.</title>
        <authorList>
            <person name="Fradin H."/>
            <person name="Zegar C."/>
            <person name="Gutwein M."/>
            <person name="Lucas J."/>
            <person name="Kovtun M."/>
            <person name="Corcoran D."/>
            <person name="Baugh L.R."/>
            <person name="Kiontke K."/>
            <person name="Gunsalus K."/>
            <person name="Fitch D.H."/>
            <person name="Piano F."/>
        </authorList>
    </citation>
    <scope>NUCLEOTIDE SEQUENCE [LARGE SCALE GENOMIC DNA]</scope>
    <source>
        <strain evidence="2">PF1309</strain>
    </source>
</reference>
<dbReference type="EMBL" id="LIAE01010687">
    <property type="protein sequence ID" value="PAV56589.1"/>
    <property type="molecule type" value="Genomic_DNA"/>
</dbReference>
<dbReference type="CDD" id="cd05382">
    <property type="entry name" value="CAP_GAPR1-like"/>
    <property type="match status" value="1"/>
</dbReference>
<proteinExistence type="predicted"/>
<dbReference type="InterPro" id="IPR035940">
    <property type="entry name" value="CAP_sf"/>
</dbReference>
<dbReference type="STRING" id="2018661.A0A2A2J4Q0"/>
<dbReference type="AlphaFoldDB" id="A0A2A2J4Q0"/>
<comment type="caution">
    <text evidence="2">The sequence shown here is derived from an EMBL/GenBank/DDBJ whole genome shotgun (WGS) entry which is preliminary data.</text>
</comment>
<protein>
    <recommendedName>
        <fullName evidence="1">SCP domain-containing protein</fullName>
    </recommendedName>
</protein>
<dbReference type="InterPro" id="IPR034113">
    <property type="entry name" value="SCP_GAPR1-like"/>
</dbReference>
<organism evidence="2 4">
    <name type="scientific">Diploscapter pachys</name>
    <dbReference type="NCBI Taxonomy" id="2018661"/>
    <lineage>
        <taxon>Eukaryota</taxon>
        <taxon>Metazoa</taxon>
        <taxon>Ecdysozoa</taxon>
        <taxon>Nematoda</taxon>
        <taxon>Chromadorea</taxon>
        <taxon>Rhabditida</taxon>
        <taxon>Rhabditina</taxon>
        <taxon>Rhabditomorpha</taxon>
        <taxon>Rhabditoidea</taxon>
        <taxon>Rhabditidae</taxon>
        <taxon>Diploscapter</taxon>
    </lineage>
</organism>
<dbReference type="InterPro" id="IPR001283">
    <property type="entry name" value="CRISP-related"/>
</dbReference>
<evidence type="ECO:0000313" key="4">
    <source>
        <dbReference type="Proteomes" id="UP000218231"/>
    </source>
</evidence>